<dbReference type="GO" id="GO:0005758">
    <property type="term" value="C:mitochondrial intermembrane space"/>
    <property type="evidence" value="ECO:0007669"/>
    <property type="project" value="UniProtKB-SubCell"/>
</dbReference>
<evidence type="ECO:0000313" key="13">
    <source>
        <dbReference type="EMBL" id="KAJ3041602.1"/>
    </source>
</evidence>
<comment type="subcellular location">
    <subcellularLocation>
        <location evidence="1">Mitochondrion intermembrane space</location>
    </subcellularLocation>
</comment>
<name>A0AAD5S5K9_9FUNG</name>
<keyword evidence="14" id="KW-1185">Reference proteome</keyword>
<accession>A0AAD5S5K9</accession>
<dbReference type="Pfam" id="PF00034">
    <property type="entry name" value="Cytochrom_C"/>
    <property type="match status" value="1"/>
</dbReference>
<organism evidence="13 14">
    <name type="scientific">Rhizophlyctis rosea</name>
    <dbReference type="NCBI Taxonomy" id="64517"/>
    <lineage>
        <taxon>Eukaryota</taxon>
        <taxon>Fungi</taxon>
        <taxon>Fungi incertae sedis</taxon>
        <taxon>Chytridiomycota</taxon>
        <taxon>Chytridiomycota incertae sedis</taxon>
        <taxon>Chytridiomycetes</taxon>
        <taxon>Rhizophlyctidales</taxon>
        <taxon>Rhizophlyctidaceae</taxon>
        <taxon>Rhizophlyctis</taxon>
    </lineage>
</organism>
<evidence type="ECO:0000256" key="6">
    <source>
        <dbReference type="ARBA" id="ARBA00022723"/>
    </source>
</evidence>
<evidence type="ECO:0000259" key="12">
    <source>
        <dbReference type="PROSITE" id="PS51007"/>
    </source>
</evidence>
<evidence type="ECO:0000256" key="4">
    <source>
        <dbReference type="ARBA" id="ARBA00022617"/>
    </source>
</evidence>
<dbReference type="Proteomes" id="UP001212841">
    <property type="component" value="Unassembled WGS sequence"/>
</dbReference>
<keyword evidence="4 9" id="KW-0349">Heme</keyword>
<evidence type="ECO:0000256" key="11">
    <source>
        <dbReference type="RuleBase" id="RU004427"/>
    </source>
</evidence>
<dbReference type="EMBL" id="JADGJD010001475">
    <property type="protein sequence ID" value="KAJ3041602.1"/>
    <property type="molecule type" value="Genomic_DNA"/>
</dbReference>
<dbReference type="Gene3D" id="1.10.760.10">
    <property type="entry name" value="Cytochrome c-like domain"/>
    <property type="match status" value="1"/>
</dbReference>
<dbReference type="PANTHER" id="PTHR11961">
    <property type="entry name" value="CYTOCHROME C"/>
    <property type="match status" value="1"/>
</dbReference>
<evidence type="ECO:0000256" key="9">
    <source>
        <dbReference type="PROSITE-ProRule" id="PRU00433"/>
    </source>
</evidence>
<keyword evidence="7 11" id="KW-0249">Electron transport</keyword>
<dbReference type="PRINTS" id="PR00604">
    <property type="entry name" value="CYTCHRMECIAB"/>
</dbReference>
<comment type="caution">
    <text evidence="13">The sequence shown here is derived from an EMBL/GenBank/DDBJ whole genome shotgun (WGS) entry which is preliminary data.</text>
</comment>
<comment type="PTM">
    <text evidence="11">Binds 1 heme group per subunit.</text>
</comment>
<evidence type="ECO:0000256" key="2">
    <source>
        <dbReference type="ARBA" id="ARBA00006488"/>
    </source>
</evidence>
<keyword evidence="8 9" id="KW-0408">Iron</keyword>
<dbReference type="SUPFAM" id="SSF46626">
    <property type="entry name" value="Cytochrome c"/>
    <property type="match status" value="1"/>
</dbReference>
<dbReference type="FunFam" id="1.10.760.10:FF:000001">
    <property type="entry name" value="Cytochrome c iso-1"/>
    <property type="match status" value="1"/>
</dbReference>
<dbReference type="GO" id="GO:0020037">
    <property type="term" value="F:heme binding"/>
    <property type="evidence" value="ECO:0007669"/>
    <property type="project" value="InterPro"/>
</dbReference>
<dbReference type="AlphaFoldDB" id="A0AAD5S5K9"/>
<dbReference type="GO" id="GO:0009055">
    <property type="term" value="F:electron transfer activity"/>
    <property type="evidence" value="ECO:0007669"/>
    <property type="project" value="InterPro"/>
</dbReference>
<proteinExistence type="inferred from homology"/>
<reference evidence="13" key="1">
    <citation type="submission" date="2020-05" db="EMBL/GenBank/DDBJ databases">
        <title>Phylogenomic resolution of chytrid fungi.</title>
        <authorList>
            <person name="Stajich J.E."/>
            <person name="Amses K."/>
            <person name="Simmons R."/>
            <person name="Seto K."/>
            <person name="Myers J."/>
            <person name="Bonds A."/>
            <person name="Quandt C.A."/>
            <person name="Barry K."/>
            <person name="Liu P."/>
            <person name="Grigoriev I."/>
            <person name="Longcore J.E."/>
            <person name="James T.Y."/>
        </authorList>
    </citation>
    <scope>NUCLEOTIDE SEQUENCE</scope>
    <source>
        <strain evidence="13">JEL0318</strain>
    </source>
</reference>
<evidence type="ECO:0000256" key="10">
    <source>
        <dbReference type="RuleBase" id="RU004426"/>
    </source>
</evidence>
<comment type="similarity">
    <text evidence="2 10">Belongs to the cytochrome c family.</text>
</comment>
<evidence type="ECO:0000313" key="14">
    <source>
        <dbReference type="Proteomes" id="UP001212841"/>
    </source>
</evidence>
<keyword evidence="5 11" id="KW-0679">Respiratory chain</keyword>
<evidence type="ECO:0000256" key="3">
    <source>
        <dbReference type="ARBA" id="ARBA00022448"/>
    </source>
</evidence>
<evidence type="ECO:0000256" key="8">
    <source>
        <dbReference type="ARBA" id="ARBA00023004"/>
    </source>
</evidence>
<keyword evidence="11" id="KW-0496">Mitochondrion</keyword>
<evidence type="ECO:0000256" key="5">
    <source>
        <dbReference type="ARBA" id="ARBA00022660"/>
    </source>
</evidence>
<comment type="function">
    <text evidence="11">Electron carrier protein. The oxidized form of the cytochrome c heme group can accept an electron from the heme group of the cytochrome c1 subunit of cytochrome reductase. Cytochrome c then transfers this electron to the cytochrome oxidase complex, the final protein carrier in the mitochondrial electron-transport chain.</text>
</comment>
<gene>
    <name evidence="13" type="primary">CYTC1</name>
    <name evidence="13" type="ORF">HK097_002230</name>
</gene>
<dbReference type="InterPro" id="IPR009056">
    <property type="entry name" value="Cyt_c-like_dom"/>
</dbReference>
<feature type="domain" description="Cytochrome c" evidence="12">
    <location>
        <begin position="6"/>
        <end position="107"/>
    </location>
</feature>
<protein>
    <submittedName>
        <fullName evidence="13">Cytochrome c-1</fullName>
    </submittedName>
</protein>
<dbReference type="InterPro" id="IPR036909">
    <property type="entry name" value="Cyt_c-like_dom_sf"/>
</dbReference>
<evidence type="ECO:0000256" key="1">
    <source>
        <dbReference type="ARBA" id="ARBA00004569"/>
    </source>
</evidence>
<keyword evidence="6 9" id="KW-0479">Metal-binding</keyword>
<keyword evidence="3 11" id="KW-0813">Transport</keyword>
<dbReference type="PROSITE" id="PS51007">
    <property type="entry name" value="CYTC"/>
    <property type="match status" value="1"/>
</dbReference>
<dbReference type="InterPro" id="IPR002327">
    <property type="entry name" value="Cyt_c_1A/1B"/>
</dbReference>
<evidence type="ECO:0000256" key="7">
    <source>
        <dbReference type="ARBA" id="ARBA00022982"/>
    </source>
</evidence>
<sequence>MSAPEGNAANGAKLFKTRCAQCHVVEAGQPHKVGPNLHGLFGRQSGSAAGYGYSAAMQKKAVVWDEKEMFVYLENPKKYVPGTKMVFAGFKKPQERADVIAYLKEATA</sequence>
<dbReference type="GO" id="GO:0046872">
    <property type="term" value="F:metal ion binding"/>
    <property type="evidence" value="ECO:0007669"/>
    <property type="project" value="UniProtKB-KW"/>
</dbReference>